<protein>
    <recommendedName>
        <fullName evidence="1">TY-Chap central domain-containing protein</fullName>
    </recommendedName>
</protein>
<comment type="caution">
    <text evidence="2">The sequence shown here is derived from an EMBL/GenBank/DDBJ whole genome shotgun (WGS) entry which is preliminary data.</text>
</comment>
<gene>
    <name evidence="2" type="ORF">B5G41_04910</name>
</gene>
<proteinExistence type="predicted"/>
<accession>A0A1Y3QZS1</accession>
<dbReference type="OrthoDB" id="1097903at2"/>
<evidence type="ECO:0000313" key="3">
    <source>
        <dbReference type="Proteomes" id="UP000195772"/>
    </source>
</evidence>
<name>A0A1Y3QZS1_9BACT</name>
<feature type="domain" description="TY-Chap central" evidence="1">
    <location>
        <begin position="59"/>
        <end position="165"/>
    </location>
</feature>
<dbReference type="CDD" id="cd16364">
    <property type="entry name" value="T3SC_I-like"/>
    <property type="match status" value="1"/>
</dbReference>
<dbReference type="RefSeq" id="WP_087401568.1">
    <property type="nucleotide sequence ID" value="NZ_NFHB01000003.1"/>
</dbReference>
<dbReference type="SUPFAM" id="SSF69635">
    <property type="entry name" value="Type III secretory system chaperone-like"/>
    <property type="match status" value="1"/>
</dbReference>
<dbReference type="EMBL" id="NFHB01000003">
    <property type="protein sequence ID" value="OUN03808.1"/>
    <property type="molecule type" value="Genomic_DNA"/>
</dbReference>
<dbReference type="InterPro" id="IPR054343">
    <property type="entry name" value="TY-Chap_M"/>
</dbReference>
<sequence length="442" mass="50482">MKTTHPFVAPVLGSTQSKVNMEAYEQAIDQYNEGNYLGAFYQLLDHLNPEFRTKYGNADGTEFHIPHGSILVNIRIADDRLHISADFLVLPEKGRVAMLRQVADLNINRLMLARFRKEGDKLMMEYACPLSQSHPHKLYFILRNICHVGDRYDDEFCTKFSARRSYEPQVTPYPEEEVARIHEAVRHTCRETLDAVKEYETERKYGYSWNVIDIALYKIAYFAHPQGQLLNDLDKAVDDMDKELPVAELVAKGKAFLERLLAMPREEMARDLYLVDTLVSTKRRSSLNNVQENFKEVYQEATEAIESENFERSTVRILYKFYEMYYYNDVQDDLNAVVAGALGKSAGKTMEEASEILYEALEKIMEDDLSADDGDFDAGELGIAGAAAAEQVQQMAAAMQGHVAQMQAAMQEALAKGDMAEYMRLTQEFQQKMMEQALGQQK</sequence>
<dbReference type="Pfam" id="PF22551">
    <property type="entry name" value="TY-Chap1"/>
    <property type="match status" value="1"/>
</dbReference>
<evidence type="ECO:0000313" key="2">
    <source>
        <dbReference type="EMBL" id="OUN03808.1"/>
    </source>
</evidence>
<dbReference type="Proteomes" id="UP000195772">
    <property type="component" value="Unassembled WGS sequence"/>
</dbReference>
<dbReference type="eggNOG" id="ENOG502ZBSQ">
    <property type="taxonomic scope" value="Bacteria"/>
</dbReference>
<evidence type="ECO:0000259" key="1">
    <source>
        <dbReference type="Pfam" id="PF22551"/>
    </source>
</evidence>
<organism evidence="2 3">
    <name type="scientific">Alistipes onderdonkii</name>
    <dbReference type="NCBI Taxonomy" id="328813"/>
    <lineage>
        <taxon>Bacteria</taxon>
        <taxon>Pseudomonadati</taxon>
        <taxon>Bacteroidota</taxon>
        <taxon>Bacteroidia</taxon>
        <taxon>Bacteroidales</taxon>
        <taxon>Rikenellaceae</taxon>
        <taxon>Alistipes</taxon>
    </lineage>
</organism>
<reference evidence="3" key="1">
    <citation type="submission" date="2017-04" db="EMBL/GenBank/DDBJ databases">
        <title>Function of individual gut microbiota members based on whole genome sequencing of pure cultures obtained from chicken caecum.</title>
        <authorList>
            <person name="Medvecky M."/>
            <person name="Cejkova D."/>
            <person name="Polansky O."/>
            <person name="Karasova D."/>
            <person name="Kubasova T."/>
            <person name="Cizek A."/>
            <person name="Rychlik I."/>
        </authorList>
    </citation>
    <scope>NUCLEOTIDE SEQUENCE [LARGE SCALE GENOMIC DNA]</scope>
    <source>
        <strain evidence="3">An90</strain>
    </source>
</reference>
<dbReference type="Gene3D" id="3.30.1460.10">
    <property type="match status" value="1"/>
</dbReference>
<dbReference type="AlphaFoldDB" id="A0A1Y3QZS1"/>